<feature type="coiled-coil region" evidence="2">
    <location>
        <begin position="242"/>
        <end position="269"/>
    </location>
</feature>
<evidence type="ECO:0000256" key="1">
    <source>
        <dbReference type="PROSITE-ProRule" id="PRU00047"/>
    </source>
</evidence>
<dbReference type="Pfam" id="PF25597">
    <property type="entry name" value="SH3_retrovirus"/>
    <property type="match status" value="1"/>
</dbReference>
<accession>A0ABQ5IV53</accession>
<evidence type="ECO:0000313" key="6">
    <source>
        <dbReference type="Proteomes" id="UP001151760"/>
    </source>
</evidence>
<dbReference type="InterPro" id="IPR001878">
    <property type="entry name" value="Znf_CCHC"/>
</dbReference>
<evidence type="ECO:0000313" key="5">
    <source>
        <dbReference type="EMBL" id="GJU03976.1"/>
    </source>
</evidence>
<feature type="region of interest" description="Disordered" evidence="3">
    <location>
        <begin position="129"/>
        <end position="148"/>
    </location>
</feature>
<keyword evidence="1" id="KW-0862">Zinc</keyword>
<feature type="region of interest" description="Disordered" evidence="3">
    <location>
        <begin position="345"/>
        <end position="381"/>
    </location>
</feature>
<keyword evidence="1" id="KW-0863">Zinc-finger</keyword>
<feature type="domain" description="CCHC-type" evidence="4">
    <location>
        <begin position="148"/>
        <end position="165"/>
    </location>
</feature>
<reference evidence="5" key="2">
    <citation type="submission" date="2022-01" db="EMBL/GenBank/DDBJ databases">
        <authorList>
            <person name="Yamashiro T."/>
            <person name="Shiraishi A."/>
            <person name="Satake H."/>
            <person name="Nakayama K."/>
        </authorList>
    </citation>
    <scope>NUCLEOTIDE SEQUENCE</scope>
</reference>
<dbReference type="InterPro" id="IPR057670">
    <property type="entry name" value="SH3_retrovirus"/>
</dbReference>
<dbReference type="PROSITE" id="PS50158">
    <property type="entry name" value="ZF_CCHC"/>
    <property type="match status" value="1"/>
</dbReference>
<comment type="caution">
    <text evidence="5">The sequence shown here is derived from an EMBL/GenBank/DDBJ whole genome shotgun (WGS) entry which is preliminary data.</text>
</comment>
<reference evidence="5" key="1">
    <citation type="journal article" date="2022" name="Int. J. Mol. Sci.">
        <title>Draft Genome of Tanacetum Coccineum: Genomic Comparison of Closely Related Tanacetum-Family Plants.</title>
        <authorList>
            <person name="Yamashiro T."/>
            <person name="Shiraishi A."/>
            <person name="Nakayama K."/>
            <person name="Satake H."/>
        </authorList>
    </citation>
    <scope>NUCLEOTIDE SEQUENCE</scope>
</reference>
<keyword evidence="2" id="KW-0175">Coiled coil</keyword>
<feature type="compositionally biased region" description="Acidic residues" evidence="3">
    <location>
        <begin position="93"/>
        <end position="107"/>
    </location>
</feature>
<feature type="region of interest" description="Disordered" evidence="3">
    <location>
        <begin position="1"/>
        <end position="108"/>
    </location>
</feature>
<dbReference type="Gene3D" id="4.10.60.10">
    <property type="entry name" value="Zinc finger, CCHC-type"/>
    <property type="match status" value="1"/>
</dbReference>
<keyword evidence="1" id="KW-0479">Metal-binding</keyword>
<evidence type="ECO:0000259" key="4">
    <source>
        <dbReference type="PROSITE" id="PS50158"/>
    </source>
</evidence>
<evidence type="ECO:0000256" key="2">
    <source>
        <dbReference type="SAM" id="Coils"/>
    </source>
</evidence>
<proteinExistence type="predicted"/>
<sequence>MVNVITPNHVGDVPVLEPNQHDDVPVVPEPVLVDEDEEPKENEFEAEEEPQEEEDDMEVDIEEDENESELTYPYEEVDPLNPPPPASKLKESSDEECSTSGSEDEEYAMAVRDFKKFFKRRGRFVRQPRNDKKTFQRSRDDKNGKSDRKCFRCGDPNHLIGECPKPPRDKNQRAFVGGSWSDSGEEDDEKVKNETCLVAHASSEVCSESSYFSDENSSIDDLALDNEYDKLCKMSLKIITKNKRLKATRNSLENELRELKDKLSTLEKNKGVDLDCAKCHTLKIKNEKLKEESTRLNKFKKSTHCLNEMLSSQKPSGDKLGLGFNSFEASSSGTREIKFVKAQKKVSSDGGPINMGSPQSTQAAPKIIMGPPPATPGSEKSVSFQKSILGPRPKHIIVNKAKVPVASDNEICLGVDLEPDEWIKDSGCSKHMTGNRKLFSTYKAYNRGNVIFGSNLRGNIIGKGSCFAFILNTKDYLTKFDPKSYEGVFLGYSQNSKAYIILNKHTRKIEVSLNVIFDKTLLPSKTSPLVDDDLDEEEAIRETEKKNLENVVEDEILEIDEIVNIKESMNHPLENVIGNLNQRTLRSQAQNQSNFFCFISTIEPKNVNEALGDESWIVAMQEELNQFIANDI</sequence>
<name>A0ABQ5IV53_9ASTR</name>
<dbReference type="Proteomes" id="UP001151760">
    <property type="component" value="Unassembled WGS sequence"/>
</dbReference>
<dbReference type="EMBL" id="BQNB010021203">
    <property type="protein sequence ID" value="GJU03976.1"/>
    <property type="molecule type" value="Genomic_DNA"/>
</dbReference>
<keyword evidence="6" id="KW-1185">Reference proteome</keyword>
<evidence type="ECO:0000256" key="3">
    <source>
        <dbReference type="SAM" id="MobiDB-lite"/>
    </source>
</evidence>
<organism evidence="5 6">
    <name type="scientific">Tanacetum coccineum</name>
    <dbReference type="NCBI Taxonomy" id="301880"/>
    <lineage>
        <taxon>Eukaryota</taxon>
        <taxon>Viridiplantae</taxon>
        <taxon>Streptophyta</taxon>
        <taxon>Embryophyta</taxon>
        <taxon>Tracheophyta</taxon>
        <taxon>Spermatophyta</taxon>
        <taxon>Magnoliopsida</taxon>
        <taxon>eudicotyledons</taxon>
        <taxon>Gunneridae</taxon>
        <taxon>Pentapetalae</taxon>
        <taxon>asterids</taxon>
        <taxon>campanulids</taxon>
        <taxon>Asterales</taxon>
        <taxon>Asteraceae</taxon>
        <taxon>Asteroideae</taxon>
        <taxon>Anthemideae</taxon>
        <taxon>Anthemidinae</taxon>
        <taxon>Tanacetum</taxon>
    </lineage>
</organism>
<dbReference type="SUPFAM" id="SSF57756">
    <property type="entry name" value="Retrovirus zinc finger-like domains"/>
    <property type="match status" value="1"/>
</dbReference>
<dbReference type="InterPro" id="IPR036875">
    <property type="entry name" value="Znf_CCHC_sf"/>
</dbReference>
<gene>
    <name evidence="5" type="ORF">Tco_1114314</name>
</gene>
<feature type="compositionally biased region" description="Acidic residues" evidence="3">
    <location>
        <begin position="32"/>
        <end position="68"/>
    </location>
</feature>
<protein>
    <submittedName>
        <fullName evidence="5">Retrovirus-related pol polyprotein from transposon TNT 1-94</fullName>
    </submittedName>
</protein>